<dbReference type="Proteomes" id="UP001500298">
    <property type="component" value="Unassembled WGS sequence"/>
</dbReference>
<gene>
    <name evidence="3" type="ORF">GCM10023331_29630</name>
</gene>
<dbReference type="SUPFAM" id="SSF56801">
    <property type="entry name" value="Acetyl-CoA synthetase-like"/>
    <property type="match status" value="1"/>
</dbReference>
<feature type="domain" description="AMP-dependent synthetase/ligase" evidence="1">
    <location>
        <begin position="9"/>
        <end position="364"/>
    </location>
</feature>
<dbReference type="Pfam" id="PF13193">
    <property type="entry name" value="AMP-binding_C"/>
    <property type="match status" value="1"/>
</dbReference>
<accession>A0ABP9DG31</accession>
<proteinExistence type="predicted"/>
<dbReference type="Gene3D" id="3.40.50.12780">
    <property type="entry name" value="N-terminal domain of ligase-like"/>
    <property type="match status" value="1"/>
</dbReference>
<dbReference type="RefSeq" id="WP_345373150.1">
    <property type="nucleotide sequence ID" value="NZ_BAABJX010000045.1"/>
</dbReference>
<dbReference type="EMBL" id="BAABJX010000045">
    <property type="protein sequence ID" value="GAA4842605.1"/>
    <property type="molecule type" value="Genomic_DNA"/>
</dbReference>
<name>A0ABP9DG31_9BACT</name>
<dbReference type="InterPro" id="IPR025110">
    <property type="entry name" value="AMP-bd_C"/>
</dbReference>
<feature type="domain" description="AMP-binding enzyme C-terminal" evidence="2">
    <location>
        <begin position="414"/>
        <end position="489"/>
    </location>
</feature>
<dbReference type="CDD" id="cd17631">
    <property type="entry name" value="FACL_FadD13-like"/>
    <property type="match status" value="1"/>
</dbReference>
<dbReference type="Pfam" id="PF00501">
    <property type="entry name" value="AMP-binding"/>
    <property type="match status" value="1"/>
</dbReference>
<protein>
    <submittedName>
        <fullName evidence="3">Long-chain fatty acid--CoA ligase</fullName>
    </submittedName>
</protein>
<evidence type="ECO:0000313" key="4">
    <source>
        <dbReference type="Proteomes" id="UP001500298"/>
    </source>
</evidence>
<dbReference type="Gene3D" id="3.30.300.30">
    <property type="match status" value="1"/>
</dbReference>
<keyword evidence="4" id="KW-1185">Reference proteome</keyword>
<evidence type="ECO:0000313" key="3">
    <source>
        <dbReference type="EMBL" id="GAA4842605.1"/>
    </source>
</evidence>
<dbReference type="PANTHER" id="PTHR43767">
    <property type="entry name" value="LONG-CHAIN-FATTY-ACID--COA LIGASE"/>
    <property type="match status" value="1"/>
</dbReference>
<dbReference type="InterPro" id="IPR000873">
    <property type="entry name" value="AMP-dep_synth/lig_dom"/>
</dbReference>
<dbReference type="PANTHER" id="PTHR43767:SF1">
    <property type="entry name" value="NONRIBOSOMAL PEPTIDE SYNTHASE PES1 (EUROFUNG)-RELATED"/>
    <property type="match status" value="1"/>
</dbReference>
<dbReference type="InterPro" id="IPR050237">
    <property type="entry name" value="ATP-dep_AMP-bd_enzyme"/>
</dbReference>
<evidence type="ECO:0000259" key="2">
    <source>
        <dbReference type="Pfam" id="PF13193"/>
    </source>
</evidence>
<comment type="caution">
    <text evidence="3">The sequence shown here is derived from an EMBL/GenBank/DDBJ whole genome shotgun (WGS) entry which is preliminary data.</text>
</comment>
<dbReference type="PROSITE" id="PS00455">
    <property type="entry name" value="AMP_BINDING"/>
    <property type="match status" value="1"/>
</dbReference>
<dbReference type="InterPro" id="IPR020845">
    <property type="entry name" value="AMP-binding_CS"/>
</dbReference>
<keyword evidence="3" id="KW-0436">Ligase</keyword>
<dbReference type="GO" id="GO:0016874">
    <property type="term" value="F:ligase activity"/>
    <property type="evidence" value="ECO:0007669"/>
    <property type="project" value="UniProtKB-KW"/>
</dbReference>
<sequence>MHYTKDWFSKWAMYEPDKVAIREADSGREITYGELNKRSDLVAFAFQQLGLQKGDRVAILSEFCLEYVLLLGVAQRLGIILVPLNYRLSGRELDYILYNSSPKMVITDLAYRHLLNGQDYYEAIQHRLSIQDIFKLEEYAEKEVRLLKREELEENDPLFILYTSGTTGFPKGALYTHGMMFWNSVNTEITLTVTSNDHTIVCMPPFHTGGWNVLLTPLLMHGACITLMPKFDADKVLKELEEQKITLFMAVPTMLKMMADSPLFEEVDLSPLRYFIVGGEAMPIPLIEQWANKGVMVRQGFGLTEAGPNITSLHHRDAIRKKGSIGLPNFYIETRLVDDKGEDVKEGEVGEFLIKGPIVTPGYWKNPEATAQAFYGEWFRTGDLLKQDREGYLYVMDRIKHMYISGGENVYPAEVEHALREQEGIKEIAIVGVPDEKWGETGFALIVGEGETVLTEDIVLQKCQGILARYKQPRHFYFVNELPKGDTGKINRKEVKKIALEQLAQQTANV</sequence>
<evidence type="ECO:0000259" key="1">
    <source>
        <dbReference type="Pfam" id="PF00501"/>
    </source>
</evidence>
<organism evidence="3 4">
    <name type="scientific">Algivirga pacifica</name>
    <dbReference type="NCBI Taxonomy" id="1162670"/>
    <lineage>
        <taxon>Bacteria</taxon>
        <taxon>Pseudomonadati</taxon>
        <taxon>Bacteroidota</taxon>
        <taxon>Cytophagia</taxon>
        <taxon>Cytophagales</taxon>
        <taxon>Flammeovirgaceae</taxon>
        <taxon>Algivirga</taxon>
    </lineage>
</organism>
<reference evidence="4" key="1">
    <citation type="journal article" date="2019" name="Int. J. Syst. Evol. Microbiol.">
        <title>The Global Catalogue of Microorganisms (GCM) 10K type strain sequencing project: providing services to taxonomists for standard genome sequencing and annotation.</title>
        <authorList>
            <consortium name="The Broad Institute Genomics Platform"/>
            <consortium name="The Broad Institute Genome Sequencing Center for Infectious Disease"/>
            <person name="Wu L."/>
            <person name="Ma J."/>
        </authorList>
    </citation>
    <scope>NUCLEOTIDE SEQUENCE [LARGE SCALE GENOMIC DNA]</scope>
    <source>
        <strain evidence="4">JCM 18326</strain>
    </source>
</reference>
<dbReference type="InterPro" id="IPR042099">
    <property type="entry name" value="ANL_N_sf"/>
</dbReference>
<dbReference type="InterPro" id="IPR045851">
    <property type="entry name" value="AMP-bd_C_sf"/>
</dbReference>